<gene>
    <name evidence="9" type="ORF">EXIGLDRAFT_569686</name>
</gene>
<keyword evidence="10" id="KW-1185">Reference proteome</keyword>
<dbReference type="PANTHER" id="PTHR37984">
    <property type="entry name" value="PROTEIN CBG26694"/>
    <property type="match status" value="1"/>
</dbReference>
<dbReference type="Gene3D" id="1.10.340.70">
    <property type="match status" value="1"/>
</dbReference>
<dbReference type="Pfam" id="PF17921">
    <property type="entry name" value="Integrase_H2C2"/>
    <property type="match status" value="1"/>
</dbReference>
<dbReference type="PANTHER" id="PTHR37984:SF5">
    <property type="entry name" value="PROTEIN NYNRIN-LIKE"/>
    <property type="match status" value="1"/>
</dbReference>
<dbReference type="FunFam" id="3.30.420.10:FF:000032">
    <property type="entry name" value="Retrovirus-related Pol polyprotein from transposon 297-like Protein"/>
    <property type="match status" value="1"/>
</dbReference>
<proteinExistence type="predicted"/>
<dbReference type="GO" id="GO:0003723">
    <property type="term" value="F:RNA binding"/>
    <property type="evidence" value="ECO:0007669"/>
    <property type="project" value="UniProtKB-KW"/>
</dbReference>
<keyword evidence="5" id="KW-0378">Hydrolase</keyword>
<dbReference type="InterPro" id="IPR012337">
    <property type="entry name" value="RNaseH-like_sf"/>
</dbReference>
<dbReference type="InterPro" id="IPR041588">
    <property type="entry name" value="Integrase_H2C2"/>
</dbReference>
<dbReference type="SUPFAM" id="SSF56672">
    <property type="entry name" value="DNA/RNA polymerases"/>
    <property type="match status" value="1"/>
</dbReference>
<dbReference type="SUPFAM" id="SSF53098">
    <property type="entry name" value="Ribonuclease H-like"/>
    <property type="match status" value="1"/>
</dbReference>
<accession>A0A165FTY1</accession>
<dbReference type="InterPro" id="IPR036397">
    <property type="entry name" value="RNaseH_sf"/>
</dbReference>
<keyword evidence="2" id="KW-0548">Nucleotidyltransferase</keyword>
<dbReference type="InterPro" id="IPR001584">
    <property type="entry name" value="Integrase_cat-core"/>
</dbReference>
<dbReference type="STRING" id="1314781.A0A165FTY1"/>
<name>A0A165FTY1_EXIGL</name>
<feature type="domain" description="Integrase catalytic" evidence="8">
    <location>
        <begin position="309"/>
        <end position="468"/>
    </location>
</feature>
<evidence type="ECO:0000256" key="2">
    <source>
        <dbReference type="ARBA" id="ARBA00022695"/>
    </source>
</evidence>
<dbReference type="Proteomes" id="UP000077266">
    <property type="component" value="Unassembled WGS sequence"/>
</dbReference>
<evidence type="ECO:0000256" key="1">
    <source>
        <dbReference type="ARBA" id="ARBA00022679"/>
    </source>
</evidence>
<dbReference type="InParanoid" id="A0A165FTY1"/>
<dbReference type="Pfam" id="PF17917">
    <property type="entry name" value="RT_RNaseH"/>
    <property type="match status" value="1"/>
</dbReference>
<dbReference type="PROSITE" id="PS50994">
    <property type="entry name" value="INTEGRASE"/>
    <property type="match status" value="1"/>
</dbReference>
<organism evidence="9 10">
    <name type="scientific">Exidia glandulosa HHB12029</name>
    <dbReference type="NCBI Taxonomy" id="1314781"/>
    <lineage>
        <taxon>Eukaryota</taxon>
        <taxon>Fungi</taxon>
        <taxon>Dikarya</taxon>
        <taxon>Basidiomycota</taxon>
        <taxon>Agaricomycotina</taxon>
        <taxon>Agaricomycetes</taxon>
        <taxon>Auriculariales</taxon>
        <taxon>Exidiaceae</taxon>
        <taxon>Exidia</taxon>
    </lineage>
</organism>
<evidence type="ECO:0000256" key="3">
    <source>
        <dbReference type="ARBA" id="ARBA00022722"/>
    </source>
</evidence>
<keyword evidence="4" id="KW-0255">Endonuclease</keyword>
<dbReference type="GO" id="GO:0016787">
    <property type="term" value="F:hydrolase activity"/>
    <property type="evidence" value="ECO:0007669"/>
    <property type="project" value="UniProtKB-KW"/>
</dbReference>
<evidence type="ECO:0000256" key="6">
    <source>
        <dbReference type="ARBA" id="ARBA00022884"/>
    </source>
</evidence>
<dbReference type="EMBL" id="KV426070">
    <property type="protein sequence ID" value="KZV89525.1"/>
    <property type="molecule type" value="Genomic_DNA"/>
</dbReference>
<evidence type="ECO:0000256" key="7">
    <source>
        <dbReference type="ARBA" id="ARBA00022918"/>
    </source>
</evidence>
<dbReference type="OrthoDB" id="2273864at2759"/>
<dbReference type="InterPro" id="IPR041373">
    <property type="entry name" value="RT_RNaseH"/>
</dbReference>
<dbReference type="GO" id="GO:0005634">
    <property type="term" value="C:nucleus"/>
    <property type="evidence" value="ECO:0007669"/>
    <property type="project" value="UniProtKB-ARBA"/>
</dbReference>
<dbReference type="InterPro" id="IPR050951">
    <property type="entry name" value="Retrovirus_Pol_polyprotein"/>
</dbReference>
<evidence type="ECO:0000313" key="10">
    <source>
        <dbReference type="Proteomes" id="UP000077266"/>
    </source>
</evidence>
<protein>
    <submittedName>
        <fullName evidence="9">Ribonuclease H-like protein</fullName>
    </submittedName>
</protein>
<dbReference type="FunFam" id="1.10.340.70:FF:000001">
    <property type="entry name" value="Retrovirus-related Pol polyprotein from transposon gypsy-like Protein"/>
    <property type="match status" value="1"/>
</dbReference>
<keyword evidence="6" id="KW-0694">RNA-binding</keyword>
<dbReference type="AlphaFoldDB" id="A0A165FTY1"/>
<dbReference type="GO" id="GO:0015074">
    <property type="term" value="P:DNA integration"/>
    <property type="evidence" value="ECO:0007669"/>
    <property type="project" value="InterPro"/>
</dbReference>
<dbReference type="InterPro" id="IPR043502">
    <property type="entry name" value="DNA/RNA_pol_sf"/>
</dbReference>
<dbReference type="Gene3D" id="3.30.420.10">
    <property type="entry name" value="Ribonuclease H-like superfamily/Ribonuclease H"/>
    <property type="match status" value="1"/>
</dbReference>
<reference evidence="9 10" key="1">
    <citation type="journal article" date="2016" name="Mol. Biol. Evol.">
        <title>Comparative Genomics of Early-Diverging Mushroom-Forming Fungi Provides Insights into the Origins of Lignocellulose Decay Capabilities.</title>
        <authorList>
            <person name="Nagy L.G."/>
            <person name="Riley R."/>
            <person name="Tritt A."/>
            <person name="Adam C."/>
            <person name="Daum C."/>
            <person name="Floudas D."/>
            <person name="Sun H."/>
            <person name="Yadav J.S."/>
            <person name="Pangilinan J."/>
            <person name="Larsson K.H."/>
            <person name="Matsuura K."/>
            <person name="Barry K."/>
            <person name="Labutti K."/>
            <person name="Kuo R."/>
            <person name="Ohm R.A."/>
            <person name="Bhattacharya S.S."/>
            <person name="Shirouzu T."/>
            <person name="Yoshinaga Y."/>
            <person name="Martin F.M."/>
            <person name="Grigoriev I.V."/>
            <person name="Hibbett D.S."/>
        </authorList>
    </citation>
    <scope>NUCLEOTIDE SEQUENCE [LARGE SCALE GENOMIC DNA]</scope>
    <source>
        <strain evidence="9 10">HHB12029</strain>
    </source>
</reference>
<keyword evidence="3" id="KW-0540">Nuclease</keyword>
<keyword evidence="7" id="KW-0695">RNA-directed DNA polymerase</keyword>
<evidence type="ECO:0000313" key="9">
    <source>
        <dbReference type="EMBL" id="KZV89525.1"/>
    </source>
</evidence>
<keyword evidence="1" id="KW-0808">Transferase</keyword>
<sequence>GRPYRLYTDASDEALGACLQQVQDMRVEDLKGTPAYERLKFAYATGEPVPALVTRISSKIDDVSPARSWGPTLDDTVIETERVVAYWSRTFKDAERNYSATEREALGAKEALIKFQPYIEGEQIIVLVTDHSALQWARTFENANRRLAALAELRERAAANAPAPRMAFADLAFSIDNLIEPAPQALEAAALADHPPPVLQVVMSDEMKAKFLKGYASDPAFAKKGKNSDERSWLCVPKNMQVPLMRHMHESAFETAHAGAAKLMLRLSDTFYWPRMRKDVDAFVRTCDVCQKTKEANFNKFGFLQPHAIPYQPYERISLDLVTGLPLAGPYNAILVVVDLLTKHAQFIPTDSGLDTAGFAKLLIQHVISRYGIPREIIADRDGRWLSHFFEELAKQLGTHLLLSSSHHPQHDGQTERTNRTLETSLRHYVAAKPDSWVEWLPSMEFAYNANRHSSTGYAPYFLLYGYHPRSPSDLLV</sequence>
<evidence type="ECO:0000259" key="8">
    <source>
        <dbReference type="PROSITE" id="PS50994"/>
    </source>
</evidence>
<evidence type="ECO:0000256" key="5">
    <source>
        <dbReference type="ARBA" id="ARBA00022801"/>
    </source>
</evidence>
<feature type="non-terminal residue" evidence="9">
    <location>
        <position position="477"/>
    </location>
</feature>
<feature type="non-terminal residue" evidence="9">
    <location>
        <position position="1"/>
    </location>
</feature>
<dbReference type="GO" id="GO:0003964">
    <property type="term" value="F:RNA-directed DNA polymerase activity"/>
    <property type="evidence" value="ECO:0007669"/>
    <property type="project" value="UniProtKB-KW"/>
</dbReference>
<dbReference type="GO" id="GO:0004519">
    <property type="term" value="F:endonuclease activity"/>
    <property type="evidence" value="ECO:0007669"/>
    <property type="project" value="UniProtKB-KW"/>
</dbReference>
<evidence type="ECO:0000256" key="4">
    <source>
        <dbReference type="ARBA" id="ARBA00022759"/>
    </source>
</evidence>